<reference evidence="8 9" key="1">
    <citation type="journal article" date="2022" name="ISME Commun">
        <title>Vulcanimicrobium alpinus gen. nov. sp. nov., the first cultivated representative of the candidate phylum 'Eremiobacterota', is a metabolically versatile aerobic anoxygenic phototroph.</title>
        <authorList>
            <person name="Yabe S."/>
            <person name="Muto K."/>
            <person name="Abe K."/>
            <person name="Yokota A."/>
            <person name="Staudigel H."/>
            <person name="Tebo B.M."/>
        </authorList>
    </citation>
    <scope>NUCLEOTIDE SEQUENCE [LARGE SCALE GENOMIC DNA]</scope>
    <source>
        <strain evidence="8 9">WC8-2</strain>
    </source>
</reference>
<evidence type="ECO:0000256" key="2">
    <source>
        <dbReference type="ARBA" id="ARBA00022741"/>
    </source>
</evidence>
<dbReference type="PANTHER" id="PTHR35023">
    <property type="entry name" value="CHELATASE-RELATED"/>
    <property type="match status" value="1"/>
</dbReference>
<dbReference type="InterPro" id="IPR036465">
    <property type="entry name" value="vWFA_dom_sf"/>
</dbReference>
<proteinExistence type="inferred from homology"/>
<dbReference type="Proteomes" id="UP001317532">
    <property type="component" value="Chromosome"/>
</dbReference>
<dbReference type="SUPFAM" id="SSF53300">
    <property type="entry name" value="vWA-like"/>
    <property type="match status" value="1"/>
</dbReference>
<evidence type="ECO:0000256" key="3">
    <source>
        <dbReference type="ARBA" id="ARBA00022840"/>
    </source>
</evidence>
<sequence>MSLRAAVAWFPFVALVGQDEAKLALTLAAIDPRIGGVLLSGPKGTGKTTLVRSAGELLPVLERATCAYGCDPRGSSLCAECAGREARGKAIPARKSRGTIVELPSNAQLDDVVGAIDLRSALERGAVTFRPGLLAAANRNVLYVDEINLLSDVVVDALLDAAAQGVVHVKRGQHAIDYPSRFALVGTMNPEEGELRPQITDRIGLRVFVAAASDPAERREIYRRNAAFTRDPHAFVTAHKKATDTYRRRLAKAIALLPGVVVSDDAERVAIEAVTRLGIDSHRTEIVALTAAAAHAAWHGRTTATADDVAVVFPLAARLRRSRLRVEALSEHLAEDAAIAQALEATAGENDASAAQNDALSGGTTTMVSPALTAREPAKARPQREREGDSVATAPLASGGRIDVPATLLDRGVAARAGIAPEPKERVDVTTPARLTVLVVDASLSTRESAAAVKAAGRELLRPVYTERERAALVSCWGPFAEIVVDENTGRNVDLVAARLEELEPGDVRALTPLPGALEHVRRIADRFRRANPGGTVDVAVFSDGRANVPLGDPADVANALAAGDARALGETAAEQCRALAGVIGTRAHLTCVNLDAYEAHPLMREIAEIGRGRYFALADVVARISS</sequence>
<protein>
    <recommendedName>
        <fullName evidence="4">Mg-protoporphyrin IX chelatase</fullName>
    </recommendedName>
</protein>
<dbReference type="PANTHER" id="PTHR35023:SF1">
    <property type="entry name" value="MG-PROTOPORPHYRIN IX CHELATASE"/>
    <property type="match status" value="1"/>
</dbReference>
<feature type="domain" description="VWFA" evidence="6">
    <location>
        <begin position="433"/>
        <end position="626"/>
    </location>
</feature>
<keyword evidence="9" id="KW-1185">Reference proteome</keyword>
<dbReference type="GO" id="GO:0005524">
    <property type="term" value="F:ATP binding"/>
    <property type="evidence" value="ECO:0007669"/>
    <property type="project" value="UniProtKB-KW"/>
</dbReference>
<dbReference type="SUPFAM" id="SSF52540">
    <property type="entry name" value="P-loop containing nucleoside triphosphate hydrolases"/>
    <property type="match status" value="1"/>
</dbReference>
<dbReference type="AlphaFoldDB" id="A0AAN1XXN5"/>
<keyword evidence="2" id="KW-0547">Nucleotide-binding</keyword>
<dbReference type="Gene3D" id="3.40.50.410">
    <property type="entry name" value="von Willebrand factor, type A domain"/>
    <property type="match status" value="1"/>
</dbReference>
<dbReference type="CDD" id="cd00009">
    <property type="entry name" value="AAA"/>
    <property type="match status" value="1"/>
</dbReference>
<evidence type="ECO:0000259" key="7">
    <source>
        <dbReference type="SMART" id="SM00382"/>
    </source>
</evidence>
<evidence type="ECO:0000259" key="6">
    <source>
        <dbReference type="SMART" id="SM00327"/>
    </source>
</evidence>
<name>A0AAN1XXN5_UNVUL</name>
<dbReference type="SMART" id="SM00382">
    <property type="entry name" value="AAA"/>
    <property type="match status" value="1"/>
</dbReference>
<evidence type="ECO:0000256" key="5">
    <source>
        <dbReference type="SAM" id="MobiDB-lite"/>
    </source>
</evidence>
<dbReference type="Pfam" id="PF01078">
    <property type="entry name" value="Mg_chelatase"/>
    <property type="match status" value="1"/>
</dbReference>
<dbReference type="InterPro" id="IPR003593">
    <property type="entry name" value="AAA+_ATPase"/>
</dbReference>
<dbReference type="InterPro" id="IPR000523">
    <property type="entry name" value="Mg_chelatse_chII-like_cat_dom"/>
</dbReference>
<keyword evidence="3" id="KW-0067">ATP-binding</keyword>
<feature type="region of interest" description="Disordered" evidence="5">
    <location>
        <begin position="350"/>
        <end position="397"/>
    </location>
</feature>
<feature type="domain" description="AAA+ ATPase" evidence="7">
    <location>
        <begin position="33"/>
        <end position="209"/>
    </location>
</feature>
<evidence type="ECO:0000313" key="9">
    <source>
        <dbReference type="Proteomes" id="UP001317532"/>
    </source>
</evidence>
<evidence type="ECO:0000256" key="1">
    <source>
        <dbReference type="ARBA" id="ARBA00005799"/>
    </source>
</evidence>
<dbReference type="Gene3D" id="1.10.8.80">
    <property type="entry name" value="Magnesium chelatase subunit I, C-Terminal domain"/>
    <property type="match status" value="1"/>
</dbReference>
<dbReference type="InterPro" id="IPR041628">
    <property type="entry name" value="ChlI/MoxR_AAA_lid"/>
</dbReference>
<dbReference type="SMART" id="SM00327">
    <property type="entry name" value="VWA"/>
    <property type="match status" value="1"/>
</dbReference>
<dbReference type="Gene3D" id="3.40.50.300">
    <property type="entry name" value="P-loop containing nucleotide triphosphate hydrolases"/>
    <property type="match status" value="1"/>
</dbReference>
<gene>
    <name evidence="8" type="ORF">WPS_25680</name>
</gene>
<dbReference type="RefSeq" id="WP_317994895.1">
    <property type="nucleotide sequence ID" value="NZ_AP025523.1"/>
</dbReference>
<evidence type="ECO:0000313" key="8">
    <source>
        <dbReference type="EMBL" id="BDE07292.1"/>
    </source>
</evidence>
<accession>A0AAN1XXN5</accession>
<dbReference type="Pfam" id="PF17863">
    <property type="entry name" value="AAA_lid_2"/>
    <property type="match status" value="1"/>
</dbReference>
<evidence type="ECO:0000256" key="4">
    <source>
        <dbReference type="ARBA" id="ARBA00030759"/>
    </source>
</evidence>
<dbReference type="KEGG" id="vab:WPS_25680"/>
<organism evidence="8 9">
    <name type="scientific">Vulcanimicrobium alpinum</name>
    <dbReference type="NCBI Taxonomy" id="3016050"/>
    <lineage>
        <taxon>Bacteria</taxon>
        <taxon>Bacillati</taxon>
        <taxon>Vulcanimicrobiota</taxon>
        <taxon>Vulcanimicrobiia</taxon>
        <taxon>Vulcanimicrobiales</taxon>
        <taxon>Vulcanimicrobiaceae</taxon>
        <taxon>Vulcanimicrobium</taxon>
    </lineage>
</organism>
<feature type="compositionally biased region" description="Polar residues" evidence="5">
    <location>
        <begin position="353"/>
        <end position="368"/>
    </location>
</feature>
<comment type="similarity">
    <text evidence="1">Belongs to the Mg-chelatase subunits D/I family.</text>
</comment>
<dbReference type="InterPro" id="IPR027417">
    <property type="entry name" value="P-loop_NTPase"/>
</dbReference>
<feature type="compositionally biased region" description="Basic and acidic residues" evidence="5">
    <location>
        <begin position="376"/>
        <end position="389"/>
    </location>
</feature>
<dbReference type="InterPro" id="IPR052989">
    <property type="entry name" value="Mg-chelatase_DI-like"/>
</dbReference>
<dbReference type="InterPro" id="IPR002035">
    <property type="entry name" value="VWF_A"/>
</dbReference>
<dbReference type="EMBL" id="AP025523">
    <property type="protein sequence ID" value="BDE07292.1"/>
    <property type="molecule type" value="Genomic_DNA"/>
</dbReference>